<feature type="region of interest" description="Disordered" evidence="1">
    <location>
        <begin position="113"/>
        <end position="132"/>
    </location>
</feature>
<dbReference type="Proteomes" id="UP001430356">
    <property type="component" value="Unassembled WGS sequence"/>
</dbReference>
<evidence type="ECO:0000256" key="1">
    <source>
        <dbReference type="SAM" id="MobiDB-lite"/>
    </source>
</evidence>
<sequence>MRQFARSPSVARHVTALPPPLVVSRVGVGVRFVHEPSGLAPPPPRADGVRTPPRVPSRHPMELLSSVFQSHPHALRLHRELTVAIADGDSARASDLAGVLASTVQRVVASHEAGGDTAAPAGPPGARDSELDLPAARPEDVEQAMDKTHEVLLRHVADVGDRSAARMGAGDGATSASAATAAGSSLPFWRDPQQLCVTVLESAFETEVPDGEAQDTLSPAGNRAAEHEAAQMRILESYLERDSARWKAQKSAVAKVVLEVARSMGVTPEDLQSAEGATAPADTAVAPGEQRLNVLRHSNIVVRGEMPAAAVPGGSVDDSVAEELRALQQRMADLGQPLTAEEVCMARYELQMSKSKMRYVVGVHKELQLALDHSTTLRDAPAQQAQAAATPTLTGTERFMAEVIRSLNEGADAYGAKVAAAGESLTLENVEARKALEAPVLPFTFMLKCCLWFTTTPAQPPSAT</sequence>
<feature type="compositionally biased region" description="Low complexity" evidence="1">
    <location>
        <begin position="115"/>
        <end position="126"/>
    </location>
</feature>
<evidence type="ECO:0000313" key="3">
    <source>
        <dbReference type="Proteomes" id="UP001430356"/>
    </source>
</evidence>
<dbReference type="EMBL" id="JAECZO010000002">
    <property type="protein sequence ID" value="KAK7199857.1"/>
    <property type="molecule type" value="Genomic_DNA"/>
</dbReference>
<proteinExistence type="predicted"/>
<name>A0AAW0F3S9_9TRYP</name>
<evidence type="ECO:0000313" key="2">
    <source>
        <dbReference type="EMBL" id="KAK7199857.1"/>
    </source>
</evidence>
<reference evidence="2 3" key="1">
    <citation type="journal article" date="2021" name="MBio">
        <title>A New Model Trypanosomatid, Novymonas esmeraldas: Genomic Perception of Its 'Candidatus Pandoraea novymonadis' Endosymbiont.</title>
        <authorList>
            <person name="Zakharova A."/>
            <person name="Saura A."/>
            <person name="Butenko A."/>
            <person name="Podesvova L."/>
            <person name="Warmusova S."/>
            <person name="Kostygov A.Y."/>
            <person name="Nenarokova A."/>
            <person name="Lukes J."/>
            <person name="Opperdoes F.R."/>
            <person name="Yurchenko V."/>
        </authorList>
    </citation>
    <scope>NUCLEOTIDE SEQUENCE [LARGE SCALE GENOMIC DNA]</scope>
    <source>
        <strain evidence="2 3">E262AT.01</strain>
    </source>
</reference>
<dbReference type="AlphaFoldDB" id="A0AAW0F3S9"/>
<gene>
    <name evidence="2" type="ORF">NESM_000033600</name>
</gene>
<protein>
    <submittedName>
        <fullName evidence="2">Uncharacterized protein</fullName>
    </submittedName>
</protein>
<accession>A0AAW0F3S9</accession>
<feature type="region of interest" description="Disordered" evidence="1">
    <location>
        <begin position="37"/>
        <end position="56"/>
    </location>
</feature>
<organism evidence="2 3">
    <name type="scientific">Novymonas esmeraldas</name>
    <dbReference type="NCBI Taxonomy" id="1808958"/>
    <lineage>
        <taxon>Eukaryota</taxon>
        <taxon>Discoba</taxon>
        <taxon>Euglenozoa</taxon>
        <taxon>Kinetoplastea</taxon>
        <taxon>Metakinetoplastina</taxon>
        <taxon>Trypanosomatida</taxon>
        <taxon>Trypanosomatidae</taxon>
        <taxon>Novymonas</taxon>
    </lineage>
</organism>
<comment type="caution">
    <text evidence="2">The sequence shown here is derived from an EMBL/GenBank/DDBJ whole genome shotgun (WGS) entry which is preliminary data.</text>
</comment>
<keyword evidence="3" id="KW-1185">Reference proteome</keyword>